<evidence type="ECO:0000256" key="3">
    <source>
        <dbReference type="ARBA" id="ARBA00022679"/>
    </source>
</evidence>
<dbReference type="GO" id="GO:0009567">
    <property type="term" value="P:double fertilization forming a zygote and endosperm"/>
    <property type="evidence" value="ECO:0007669"/>
    <property type="project" value="EnsemblPlants"/>
</dbReference>
<evidence type="ECO:0000256" key="5">
    <source>
        <dbReference type="ARBA" id="ARBA00023180"/>
    </source>
</evidence>
<dbReference type="PANTHER" id="PTHR45719">
    <property type="entry name" value="GLYCOSYLTRANSFERASE"/>
    <property type="match status" value="1"/>
</dbReference>
<keyword evidence="4" id="KW-0472">Membrane</keyword>
<sequence length="364" mass="41024">MGIKEFVITFILTSLLLSLLLIPSLLLTKPTPSPSSSLPPRLRVGPPASFAYLIATPTGPPPEPSRPSTTLQTLPASPGPRRLHLGSTPALRRLVSGHPVFSRSSRRPEAQLGHLQRTNNACDHSPRHGDLAEELRVGLVHQLERLRLPFDHPRCNKRAKPIMIDPALYSLNKSDLIWSTNQRSLPTAFKLFTGSAWTVLSRSFAEYCIIGYDNLPRTLLLYYTNFVSSPEGYFQTLICNSKEFKNSTVNHDLHYIAWDNPPKQHPKPLTVKDYRRLVLSSLPFARKFKKNDAVLDKIDKEMLRRRKNQFSYGGWCADGRICNGGGKRKEKKMGGLRPGPGSRRLKSLLTKLLSSRNFGRRQCK</sequence>
<organism evidence="7 8">
    <name type="scientific">Asparagus officinalis</name>
    <name type="common">Garden asparagus</name>
    <dbReference type="NCBI Taxonomy" id="4686"/>
    <lineage>
        <taxon>Eukaryota</taxon>
        <taxon>Viridiplantae</taxon>
        <taxon>Streptophyta</taxon>
        <taxon>Embryophyta</taxon>
        <taxon>Tracheophyta</taxon>
        <taxon>Spermatophyta</taxon>
        <taxon>Magnoliopsida</taxon>
        <taxon>Liliopsida</taxon>
        <taxon>Asparagales</taxon>
        <taxon>Asparagaceae</taxon>
        <taxon>Asparagoideae</taxon>
        <taxon>Asparagus</taxon>
    </lineage>
</organism>
<evidence type="ECO:0000256" key="4">
    <source>
        <dbReference type="ARBA" id="ARBA00023136"/>
    </source>
</evidence>
<dbReference type="PANTHER" id="PTHR45719:SF4">
    <property type="entry name" value="CORE-2_I-BRANCHING BETA-1,6-N-ACETYLGLUCOSAMINYLTRANSFERASE FAMILY PROTEIN"/>
    <property type="match status" value="1"/>
</dbReference>
<keyword evidence="5" id="KW-0325">Glycoprotein</keyword>
<reference evidence="8" key="1">
    <citation type="journal article" date="2017" name="Nat. Commun.">
        <title>The asparagus genome sheds light on the origin and evolution of a young Y chromosome.</title>
        <authorList>
            <person name="Harkess A."/>
            <person name="Zhou J."/>
            <person name="Xu C."/>
            <person name="Bowers J.E."/>
            <person name="Van der Hulst R."/>
            <person name="Ayyampalayam S."/>
            <person name="Mercati F."/>
            <person name="Riccardi P."/>
            <person name="McKain M.R."/>
            <person name="Kakrana A."/>
            <person name="Tang H."/>
            <person name="Ray J."/>
            <person name="Groenendijk J."/>
            <person name="Arikit S."/>
            <person name="Mathioni S.M."/>
            <person name="Nakano M."/>
            <person name="Shan H."/>
            <person name="Telgmann-Rauber A."/>
            <person name="Kanno A."/>
            <person name="Yue Z."/>
            <person name="Chen H."/>
            <person name="Li W."/>
            <person name="Chen Y."/>
            <person name="Xu X."/>
            <person name="Zhang Y."/>
            <person name="Luo S."/>
            <person name="Chen H."/>
            <person name="Gao J."/>
            <person name="Mao Z."/>
            <person name="Pires J.C."/>
            <person name="Luo M."/>
            <person name="Kudrna D."/>
            <person name="Wing R.A."/>
            <person name="Meyers B.C."/>
            <person name="Yi K."/>
            <person name="Kong H."/>
            <person name="Lavrijsen P."/>
            <person name="Sunseri F."/>
            <person name="Falavigna A."/>
            <person name="Ye Y."/>
            <person name="Leebens-Mack J.H."/>
            <person name="Chen G."/>
        </authorList>
    </citation>
    <scope>NUCLEOTIDE SEQUENCE [LARGE SCALE GENOMIC DNA]</scope>
    <source>
        <strain evidence="8">cv. DH0086</strain>
    </source>
</reference>
<dbReference type="InterPro" id="IPR044610">
    <property type="entry name" value="GLCAT14A/B/C"/>
</dbReference>
<dbReference type="AlphaFoldDB" id="A0A5P1FXI4"/>
<name>A0A5P1FXI4_ASPOF</name>
<dbReference type="GO" id="GO:0015020">
    <property type="term" value="F:glucuronosyltransferase activity"/>
    <property type="evidence" value="ECO:0007669"/>
    <property type="project" value="InterPro"/>
</dbReference>
<evidence type="ECO:0000256" key="2">
    <source>
        <dbReference type="ARBA" id="ARBA00022676"/>
    </source>
</evidence>
<dbReference type="InterPro" id="IPR003406">
    <property type="entry name" value="Glyco_trans_14"/>
</dbReference>
<gene>
    <name evidence="7" type="ORF">A4U43_C01F34010</name>
</gene>
<keyword evidence="8" id="KW-1185">Reference proteome</keyword>
<dbReference type="Proteomes" id="UP000243459">
    <property type="component" value="Chromosome 1"/>
</dbReference>
<dbReference type="Pfam" id="PF02485">
    <property type="entry name" value="Branch"/>
    <property type="match status" value="1"/>
</dbReference>
<dbReference type="GO" id="GO:0016020">
    <property type="term" value="C:membrane"/>
    <property type="evidence" value="ECO:0007669"/>
    <property type="project" value="UniProtKB-SubCell"/>
</dbReference>
<dbReference type="Gramene" id="ONK81900">
    <property type="protein sequence ID" value="ONK81900"/>
    <property type="gene ID" value="A4U43_C01F34010"/>
</dbReference>
<evidence type="ECO:0000313" key="8">
    <source>
        <dbReference type="Proteomes" id="UP000243459"/>
    </source>
</evidence>
<accession>A0A5P1FXI4</accession>
<proteinExistence type="predicted"/>
<dbReference type="EMBL" id="CM007381">
    <property type="protein sequence ID" value="ONK81900.1"/>
    <property type="molecule type" value="Genomic_DNA"/>
</dbReference>
<comment type="subcellular location">
    <subcellularLocation>
        <location evidence="1">Membrane</location>
        <topology evidence="1">Single-pass type II membrane protein</topology>
    </subcellularLocation>
</comment>
<evidence type="ECO:0000256" key="1">
    <source>
        <dbReference type="ARBA" id="ARBA00004606"/>
    </source>
</evidence>
<feature type="region of interest" description="Disordered" evidence="6">
    <location>
        <begin position="55"/>
        <end position="83"/>
    </location>
</feature>
<dbReference type="GO" id="GO:0048868">
    <property type="term" value="P:pollen tube development"/>
    <property type="evidence" value="ECO:0007669"/>
    <property type="project" value="EnsemblPlants"/>
</dbReference>
<protein>
    <submittedName>
        <fullName evidence="7">Uncharacterized protein</fullName>
    </submittedName>
</protein>
<evidence type="ECO:0000256" key="6">
    <source>
        <dbReference type="SAM" id="MobiDB-lite"/>
    </source>
</evidence>
<evidence type="ECO:0000313" key="7">
    <source>
        <dbReference type="EMBL" id="ONK81900.1"/>
    </source>
</evidence>
<keyword evidence="3" id="KW-0808">Transferase</keyword>
<keyword evidence="2" id="KW-0328">Glycosyltransferase</keyword>